<feature type="region of interest" description="Disordered" evidence="11">
    <location>
        <begin position="323"/>
        <end position="353"/>
    </location>
</feature>
<evidence type="ECO:0000256" key="5">
    <source>
        <dbReference type="ARBA" id="ARBA00022846"/>
    </source>
</evidence>
<evidence type="ECO:0000256" key="9">
    <source>
        <dbReference type="ARBA" id="ARBA00023273"/>
    </source>
</evidence>
<evidence type="ECO:0000256" key="3">
    <source>
        <dbReference type="ARBA" id="ARBA00022614"/>
    </source>
</evidence>
<dbReference type="CTD" id="10233"/>
<dbReference type="GeneID" id="129345615"/>
<keyword evidence="5" id="KW-0282">Flagellum</keyword>
<sequence length="353" mass="40439">MSDEEPEDNYDAEEQKEEGDEKGGEEEEEKEAAEEEEQEHPVSNPLTEEHFKEGLSLLSKTGNGLAHAFVKFEAREKELTDITLIQSFIHLRYVDLSDNLLRDLSPLSCLTHLLWLKVENNQLTSASMEELPYLQIASFANNHIKDTHGINHPRLTNLSLKGNEIEVISGLDPTKLSNLHTLELRSNNIKSTAGLYLPKLKSLYLAQNAITQIEGLEAMAQLTTLHLRDNLLENLDGFSESVKSLQYLNLRGNAITQIQEVAKLQTLPMLRALVLLDNPCSDEGEYRLETLVLLPRLERLDKDFFEDDERADAEDIRRRRREEELELEKEMQREKELELELEAEETPEPEAVE</sequence>
<gene>
    <name evidence="13 14" type="primary">LRRC23</name>
</gene>
<keyword evidence="7" id="KW-0969">Cilium</keyword>
<dbReference type="RefSeq" id="XP_054858806.1">
    <property type="nucleotide sequence ID" value="XM_055002831.1"/>
</dbReference>
<dbReference type="GO" id="GO:0005737">
    <property type="term" value="C:cytoplasm"/>
    <property type="evidence" value="ECO:0007669"/>
    <property type="project" value="TreeGrafter"/>
</dbReference>
<dbReference type="Proteomes" id="UP001190640">
    <property type="component" value="Chromosome 18"/>
</dbReference>
<dbReference type="PANTHER" id="PTHR15454">
    <property type="entry name" value="NISCHARIN RELATED"/>
    <property type="match status" value="1"/>
</dbReference>
<name>A0AA97KP11_EUBMA</name>
<dbReference type="FunFam" id="3.80.10.10:FF:001051">
    <property type="entry name" value="Leucine-rich repeat-containing 23"/>
    <property type="match status" value="1"/>
</dbReference>
<evidence type="ECO:0000256" key="6">
    <source>
        <dbReference type="ARBA" id="ARBA00023054"/>
    </source>
</evidence>
<keyword evidence="4" id="KW-0677">Repeat</keyword>
<dbReference type="RefSeq" id="XP_054858807.1">
    <property type="nucleotide sequence ID" value="XM_055002832.1"/>
</dbReference>
<protein>
    <recommendedName>
        <fullName evidence="10">Leucine-rich repeat-containing protein 23</fullName>
    </recommendedName>
</protein>
<keyword evidence="3" id="KW-0433">Leucine-rich repeat</keyword>
<keyword evidence="9" id="KW-0966">Cell projection</keyword>
<feature type="compositionally biased region" description="Acidic residues" evidence="11">
    <location>
        <begin position="1"/>
        <end position="38"/>
    </location>
</feature>
<dbReference type="AlphaFoldDB" id="A0AA97KP11"/>
<dbReference type="InterPro" id="IPR001611">
    <property type="entry name" value="Leu-rich_rpt"/>
</dbReference>
<dbReference type="PANTHER" id="PTHR15454:SF47">
    <property type="entry name" value="LEUCINE-RICH REPEAT-CONTAINING PROTEIN 23"/>
    <property type="match status" value="1"/>
</dbReference>
<keyword evidence="12" id="KW-1185">Reference proteome</keyword>
<comment type="subcellular location">
    <subcellularLocation>
        <location evidence="1">Cytoplasm</location>
        <location evidence="1">Cytoskeleton</location>
        <location evidence="1">Flagellum axoneme</location>
    </subcellularLocation>
</comment>
<feature type="compositionally biased region" description="Basic and acidic residues" evidence="11">
    <location>
        <begin position="323"/>
        <end position="338"/>
    </location>
</feature>
<dbReference type="InterPro" id="IPR003591">
    <property type="entry name" value="Leu-rich_rpt_typical-subtyp"/>
</dbReference>
<evidence type="ECO:0000313" key="12">
    <source>
        <dbReference type="Proteomes" id="UP001190640"/>
    </source>
</evidence>
<evidence type="ECO:0000256" key="7">
    <source>
        <dbReference type="ARBA" id="ARBA00023069"/>
    </source>
</evidence>
<evidence type="ECO:0000256" key="11">
    <source>
        <dbReference type="SAM" id="MobiDB-lite"/>
    </source>
</evidence>
<evidence type="ECO:0000256" key="10">
    <source>
        <dbReference type="ARBA" id="ARBA00071477"/>
    </source>
</evidence>
<keyword evidence="8" id="KW-0206">Cytoskeleton</keyword>
<evidence type="ECO:0000313" key="13">
    <source>
        <dbReference type="RefSeq" id="XP_054858806.1"/>
    </source>
</evidence>
<dbReference type="SMART" id="SM00365">
    <property type="entry name" value="LRR_SD22"/>
    <property type="match status" value="6"/>
</dbReference>
<organism evidence="12 13">
    <name type="scientific">Eublepharis macularius</name>
    <name type="common">Leopard gecko</name>
    <name type="synonym">Cyrtodactylus macularius</name>
    <dbReference type="NCBI Taxonomy" id="481883"/>
    <lineage>
        <taxon>Eukaryota</taxon>
        <taxon>Metazoa</taxon>
        <taxon>Chordata</taxon>
        <taxon>Craniata</taxon>
        <taxon>Vertebrata</taxon>
        <taxon>Euteleostomi</taxon>
        <taxon>Lepidosauria</taxon>
        <taxon>Squamata</taxon>
        <taxon>Bifurcata</taxon>
        <taxon>Gekkota</taxon>
        <taxon>Eublepharidae</taxon>
        <taxon>Eublepharinae</taxon>
        <taxon>Eublepharis</taxon>
    </lineage>
</organism>
<dbReference type="Pfam" id="PF14580">
    <property type="entry name" value="LRR_9"/>
    <property type="match status" value="1"/>
</dbReference>
<dbReference type="SUPFAM" id="SSF52058">
    <property type="entry name" value="L domain-like"/>
    <property type="match status" value="1"/>
</dbReference>
<evidence type="ECO:0000256" key="1">
    <source>
        <dbReference type="ARBA" id="ARBA00004611"/>
    </source>
</evidence>
<proteinExistence type="predicted"/>
<dbReference type="SMART" id="SM00369">
    <property type="entry name" value="LRR_TYP"/>
    <property type="match status" value="4"/>
</dbReference>
<dbReference type="Gene3D" id="3.80.10.10">
    <property type="entry name" value="Ribonuclease Inhibitor"/>
    <property type="match status" value="2"/>
</dbReference>
<dbReference type="KEGG" id="emc:129345615"/>
<evidence type="ECO:0000256" key="4">
    <source>
        <dbReference type="ARBA" id="ARBA00022737"/>
    </source>
</evidence>
<dbReference type="PROSITE" id="PS51450">
    <property type="entry name" value="LRR"/>
    <property type="match status" value="5"/>
</dbReference>
<reference evidence="13 14" key="1">
    <citation type="submission" date="2025-04" db="UniProtKB">
        <authorList>
            <consortium name="RefSeq"/>
        </authorList>
    </citation>
    <scope>IDENTIFICATION</scope>
    <source>
        <tissue evidence="13 14">Blood</tissue>
    </source>
</reference>
<feature type="compositionally biased region" description="Acidic residues" evidence="11">
    <location>
        <begin position="339"/>
        <end position="353"/>
    </location>
</feature>
<evidence type="ECO:0000256" key="8">
    <source>
        <dbReference type="ARBA" id="ARBA00023212"/>
    </source>
</evidence>
<evidence type="ECO:0000313" key="14">
    <source>
        <dbReference type="RefSeq" id="XP_054858807.1"/>
    </source>
</evidence>
<keyword evidence="2" id="KW-0963">Cytoplasm</keyword>
<feature type="region of interest" description="Disordered" evidence="11">
    <location>
        <begin position="1"/>
        <end position="46"/>
    </location>
</feature>
<accession>A0AA97KP11</accession>
<evidence type="ECO:0000256" key="2">
    <source>
        <dbReference type="ARBA" id="ARBA00022490"/>
    </source>
</evidence>
<keyword evidence="6" id="KW-0175">Coiled coil</keyword>
<dbReference type="InterPro" id="IPR032675">
    <property type="entry name" value="LRR_dom_sf"/>
</dbReference>